<feature type="compositionally biased region" description="Acidic residues" evidence="17">
    <location>
        <begin position="1777"/>
        <end position="1795"/>
    </location>
</feature>
<dbReference type="Pfam" id="PF16214">
    <property type="entry name" value="AC_N"/>
    <property type="match status" value="1"/>
</dbReference>
<dbReference type="InterPro" id="IPR029787">
    <property type="entry name" value="Nucleotide_cyclase"/>
</dbReference>
<feature type="transmembrane region" description="Helical" evidence="18">
    <location>
        <begin position="258"/>
        <end position="278"/>
    </location>
</feature>
<dbReference type="GO" id="GO:0007189">
    <property type="term" value="P:adenylate cyclase-activating G protein-coupled receptor signaling pathway"/>
    <property type="evidence" value="ECO:0007669"/>
    <property type="project" value="TreeGrafter"/>
</dbReference>
<feature type="compositionally biased region" description="Low complexity" evidence="17">
    <location>
        <begin position="1535"/>
        <end position="1545"/>
    </location>
</feature>
<dbReference type="GO" id="GO:0004016">
    <property type="term" value="F:adenylate cyclase activity"/>
    <property type="evidence" value="ECO:0007669"/>
    <property type="project" value="UniProtKB-EC"/>
</dbReference>
<dbReference type="EMBL" id="WJBH02000006">
    <property type="protein sequence ID" value="KAI9556485.1"/>
    <property type="molecule type" value="Genomic_DNA"/>
</dbReference>
<feature type="transmembrane region" description="Helical" evidence="18">
    <location>
        <begin position="690"/>
        <end position="711"/>
    </location>
</feature>
<dbReference type="InterPro" id="IPR009398">
    <property type="entry name" value="Adcy_conserved_dom"/>
</dbReference>
<keyword evidence="14" id="KW-0325">Glycoprotein</keyword>
<feature type="domain" description="Guanylate cyclase" evidence="19">
    <location>
        <begin position="347"/>
        <end position="474"/>
    </location>
</feature>
<dbReference type="PROSITE" id="PS50125">
    <property type="entry name" value="GUANYLATE_CYCLASE_2"/>
    <property type="match status" value="2"/>
</dbReference>
<organism evidence="20 21">
    <name type="scientific">Daphnia sinensis</name>
    <dbReference type="NCBI Taxonomy" id="1820382"/>
    <lineage>
        <taxon>Eukaryota</taxon>
        <taxon>Metazoa</taxon>
        <taxon>Ecdysozoa</taxon>
        <taxon>Arthropoda</taxon>
        <taxon>Crustacea</taxon>
        <taxon>Branchiopoda</taxon>
        <taxon>Diplostraca</taxon>
        <taxon>Cladocera</taxon>
        <taxon>Anomopoda</taxon>
        <taxon>Daphniidae</taxon>
        <taxon>Daphnia</taxon>
        <taxon>Daphnia similis group</taxon>
    </lineage>
</organism>
<protein>
    <recommendedName>
        <fullName evidence="4">adenylate cyclase</fullName>
        <ecNumber evidence="4">4.6.1.1</ecNumber>
    </recommendedName>
</protein>
<evidence type="ECO:0000256" key="4">
    <source>
        <dbReference type="ARBA" id="ARBA00012201"/>
    </source>
</evidence>
<feature type="transmembrane region" description="Helical" evidence="18">
    <location>
        <begin position="106"/>
        <end position="127"/>
    </location>
</feature>
<keyword evidence="15 16" id="KW-0456">Lyase</keyword>
<evidence type="ECO:0000313" key="20">
    <source>
        <dbReference type="EMBL" id="KAI9556485.1"/>
    </source>
</evidence>
<dbReference type="PROSITE" id="PS00452">
    <property type="entry name" value="GUANYLATE_CYCLASE_1"/>
    <property type="match status" value="2"/>
</dbReference>
<keyword evidence="12" id="KW-0115">cAMP biosynthesis</keyword>
<accession>A0AAD5PV16</accession>
<feature type="compositionally biased region" description="Polar residues" evidence="17">
    <location>
        <begin position="1409"/>
        <end position="1419"/>
    </location>
</feature>
<keyword evidence="7" id="KW-0677">Repeat</keyword>
<evidence type="ECO:0000256" key="6">
    <source>
        <dbReference type="ARBA" id="ARBA00022723"/>
    </source>
</evidence>
<keyword evidence="5 18" id="KW-0812">Transmembrane</keyword>
<feature type="compositionally biased region" description="Low complexity" evidence="17">
    <location>
        <begin position="1319"/>
        <end position="1337"/>
    </location>
</feature>
<feature type="region of interest" description="Disordered" evidence="17">
    <location>
        <begin position="608"/>
        <end position="628"/>
    </location>
</feature>
<comment type="cofactor">
    <cofactor evidence="2">
        <name>Mg(2+)</name>
        <dbReference type="ChEBI" id="CHEBI:18420"/>
    </cofactor>
</comment>
<dbReference type="Pfam" id="PF00211">
    <property type="entry name" value="Guanylate_cyc"/>
    <property type="match status" value="2"/>
</dbReference>
<feature type="compositionally biased region" description="Basic and acidic residues" evidence="17">
    <location>
        <begin position="1229"/>
        <end position="1241"/>
    </location>
</feature>
<evidence type="ECO:0000256" key="5">
    <source>
        <dbReference type="ARBA" id="ARBA00022692"/>
    </source>
</evidence>
<proteinExistence type="inferred from homology"/>
<feature type="transmembrane region" description="Helical" evidence="18">
    <location>
        <begin position="206"/>
        <end position="223"/>
    </location>
</feature>
<dbReference type="FunFam" id="3.30.70.1230:FF:000001">
    <property type="entry name" value="Adenylate cyclase"/>
    <property type="match status" value="1"/>
</dbReference>
<feature type="transmembrane region" description="Helical" evidence="18">
    <location>
        <begin position="808"/>
        <end position="829"/>
    </location>
</feature>
<feature type="compositionally biased region" description="Basic and acidic residues" evidence="17">
    <location>
        <begin position="1728"/>
        <end position="1741"/>
    </location>
</feature>
<keyword evidence="6" id="KW-0479">Metal-binding</keyword>
<keyword evidence="11 18" id="KW-1133">Transmembrane helix</keyword>
<dbReference type="Gene3D" id="3.30.70.1230">
    <property type="entry name" value="Nucleotide cyclase"/>
    <property type="match status" value="2"/>
</dbReference>
<feature type="region of interest" description="Disordered" evidence="17">
    <location>
        <begin position="1521"/>
        <end position="1548"/>
    </location>
</feature>
<feature type="region of interest" description="Disordered" evidence="17">
    <location>
        <begin position="1680"/>
        <end position="1741"/>
    </location>
</feature>
<evidence type="ECO:0000256" key="9">
    <source>
        <dbReference type="ARBA" id="ARBA00022840"/>
    </source>
</evidence>
<feature type="region of interest" description="Disordered" evidence="17">
    <location>
        <begin position="1213"/>
        <end position="1496"/>
    </location>
</feature>
<feature type="transmembrane region" description="Helical" evidence="18">
    <location>
        <begin position="230"/>
        <end position="252"/>
    </location>
</feature>
<evidence type="ECO:0000256" key="16">
    <source>
        <dbReference type="RuleBase" id="RU000405"/>
    </source>
</evidence>
<feature type="transmembrane region" description="Helical" evidence="18">
    <location>
        <begin position="717"/>
        <end position="739"/>
    </location>
</feature>
<evidence type="ECO:0000256" key="8">
    <source>
        <dbReference type="ARBA" id="ARBA00022741"/>
    </source>
</evidence>
<evidence type="ECO:0000256" key="18">
    <source>
        <dbReference type="SAM" id="Phobius"/>
    </source>
</evidence>
<evidence type="ECO:0000256" key="17">
    <source>
        <dbReference type="SAM" id="MobiDB-lite"/>
    </source>
</evidence>
<feature type="region of interest" description="Disordered" evidence="17">
    <location>
        <begin position="1595"/>
        <end position="1663"/>
    </location>
</feature>
<sequence length="1993" mass="218852">MDHRVNTMPTHRKVAFARLLNRNRFSNDELETLYGRYSCRLQTASVVSCTILLLIMGAVLSCLHFWYSRGSPTVQGVYLLLQTAACAALLAFLIIRRNGHDSHLLWLAYALLALCTALCVASLPIPIASWAGTAPKDVTATSSYSPSIGLVKNVDQLSSKAFGKDVNMVVTRPPRGGKGKSNKRLNNLTDAIQPPPPVPTVAAAEGLWPIVFATFVAYALLPLPTWLATLFGAVMGTMHLAVVVLLPTALPWLAWQQVLGNCLVLLAVNTVGLFLHMVMENAQRKAFLDTRNCIAARLEIEDENEKLERLLLSVLPQHVAVEMKADLMAPVEGQFHKIYIQRHENVSILFADIVGFTVLASQCTAQELVRLLNELFGRFDQLASDNHCLRIKILGDCYYCVSGLPDPRSDHAHCCVEMGLDVIDAIASVVEATDVRLNMRVGIHTGRVLCGVLGLRKWQYDVWSNDVTLANAMEAGGEPGRVHITESTLACLHGEYQVEPGSGGSRNQYLRDHNVHTYFIVPPARRRKPLLFNTLQVRSAIGQAGGPGSGSGGNQRRKLSFRNVSNVVVQLLHSIKYSVEVPFSNIAAAPSVHSVNVQHQQNPANCHNSGASMAGHKKNKVTDKSKRPLKKRHASFHQHQPTNRVNKFLAQAIEARSMGQEKSNHVHALTLCFRDSLKEEQYQRDADSSFGSSLACSLVLLVFLGGVQLAVLPRTLILLLLFLTAFVWTAVLLMMLLAARLRWLRWDVTHAFAFRLAITVFTIVLLCAVAQVNVFTCRPENTCAPIVSSNVTPSAAGSVVVDHRSCPLPHYIILSGVLGFLGVAIFLRLPAVVKGVVLILVTSVYLLLFHLTHRPILDCYDARTGTLIPLRAMGSLQLLLFLLGVILHGRQVEWTARLDFLWQSQAKEEKQEMDALQHSNRRILFNLLPSHVAQHFLGQDGHNTRSNLELYHQSYSRVGVLFASITNFHEFYIELDGNNQGVECLRLLNEIIADFDELLGEERFRSIDKIKTVGSTYMAAVGLMPDMRIGQVETDSNVTASFYLATLVEFVFAMKEKLICINENSYNNFTLRVGMNIGPVVAGVIGARKPQYDIWGNTVNVASRMDSTGLPNHTQVTEEVYQVLRHQPYEFQCRGRVKVKGKGEMTTYFLTDRKQPATVRVDDIALMMMKQPNHHNSNMMASMYGGVITPLALVHQQIRQQNHQQQMGGPLVQLRPVGRSNSGSGGSASRERRSPMHDPGHPRFHPLSEEMIAPPLIPPPPPTSAYHQVPRFSKSPYLQQMQQQQQQQSVIPNIQPNPPVPRHGSTPPRSNGRIHHHQQQQQQAPTLLHQQQQQQMQNLSPIRSCSETESGSPLGVGLSVRTVTAGPIQLQKSPSAPPLKRQHASGHHSGIPGRPAFEFPAPPPPPPHGTSSAASSRNMGRNMRHRSDESLSGIGSSMRGEVYSTRIHSSADDVSSANRSERSESETEDSSSDESYTKTEAEADPDSPGTSPNFRIPSLLPLSLDIEKAWSRMNAEFTANGHRPEAVPSLPTPARPAATATAPTTESIELKDLHLLKVPTAKLTTAGSSNRSMKSGTTGADSDLMAESCVAESCASFEFVDDDDEPEAQVEDDDEEEGETTEQEQQRSQPPSPPKLLVISSDGTKSSSAVCSPSSTSEIGSVFGLRFDPQENKMTLQLTPAAGETVRSPQGLSELPESSKLQPSRFPLDLSSPTRSEGLFPSLKSQAKKSEYENATDDERKREEVAVAVDVQREQEQVRQILASAAALQAETSQSEWSEDDDDLSDDDSNEDGQDQDCPQGPLLGSNHQNSLGNGRKLCHNRRRKFHFGLASDVESTGYTTDDAGMENLSVFNDAGLTDAEGALSDINSLLNDGIPVGDFDMADDTSLSSRASSRFFDSEPILNLETYTNPSASGVGSNKMANSMLYDSEYDNYGPSSLASDDLYDEASLDAAVSKQLIGGEDKIRRVSQHITRSFGQPSQRNHSTSSDSEEA</sequence>
<feature type="compositionally biased region" description="Acidic residues" evidence="17">
    <location>
        <begin position="1599"/>
        <end position="1622"/>
    </location>
</feature>
<feature type="region of interest" description="Disordered" evidence="17">
    <location>
        <begin position="1770"/>
        <end position="1816"/>
    </location>
</feature>
<evidence type="ECO:0000256" key="2">
    <source>
        <dbReference type="ARBA" id="ARBA00001946"/>
    </source>
</evidence>
<evidence type="ECO:0000256" key="15">
    <source>
        <dbReference type="ARBA" id="ARBA00023239"/>
    </source>
</evidence>
<feature type="domain" description="Guanylate cyclase" evidence="19">
    <location>
        <begin position="959"/>
        <end position="1106"/>
    </location>
</feature>
<comment type="similarity">
    <text evidence="16">Belongs to the adenylyl cyclase class-4/guanylyl cyclase family.</text>
</comment>
<dbReference type="EC" id="4.6.1.1" evidence="4"/>
<feature type="transmembrane region" description="Helical" evidence="18">
    <location>
        <begin position="73"/>
        <end position="94"/>
    </location>
</feature>
<dbReference type="Proteomes" id="UP000820818">
    <property type="component" value="Linkage Group LG6"/>
</dbReference>
<dbReference type="GO" id="GO:0046872">
    <property type="term" value="F:metal ion binding"/>
    <property type="evidence" value="ECO:0007669"/>
    <property type="project" value="UniProtKB-KW"/>
</dbReference>
<dbReference type="CDD" id="cd07302">
    <property type="entry name" value="CHD"/>
    <property type="match status" value="2"/>
</dbReference>
<reference evidence="20 21" key="1">
    <citation type="submission" date="2022-05" db="EMBL/GenBank/DDBJ databases">
        <title>A multi-omics perspective on studying reproductive biology in Daphnia sinensis.</title>
        <authorList>
            <person name="Jia J."/>
        </authorList>
    </citation>
    <scope>NUCLEOTIDE SEQUENCE [LARGE SCALE GENOMIC DNA]</scope>
    <source>
        <strain evidence="20 21">WSL</strain>
    </source>
</reference>
<evidence type="ECO:0000313" key="21">
    <source>
        <dbReference type="Proteomes" id="UP000820818"/>
    </source>
</evidence>
<feature type="compositionally biased region" description="Low complexity" evidence="17">
    <location>
        <begin position="1646"/>
        <end position="1657"/>
    </location>
</feature>
<keyword evidence="10" id="KW-0460">Magnesium</keyword>
<dbReference type="GO" id="GO:0006171">
    <property type="term" value="P:cAMP biosynthetic process"/>
    <property type="evidence" value="ECO:0007669"/>
    <property type="project" value="UniProtKB-KW"/>
</dbReference>
<evidence type="ECO:0000259" key="19">
    <source>
        <dbReference type="PROSITE" id="PS50125"/>
    </source>
</evidence>
<keyword evidence="21" id="KW-1185">Reference proteome</keyword>
<evidence type="ECO:0000256" key="13">
    <source>
        <dbReference type="ARBA" id="ARBA00023136"/>
    </source>
</evidence>
<dbReference type="GO" id="GO:0035556">
    <property type="term" value="P:intracellular signal transduction"/>
    <property type="evidence" value="ECO:0007669"/>
    <property type="project" value="InterPro"/>
</dbReference>
<keyword evidence="8" id="KW-0547">Nucleotide-binding</keyword>
<comment type="caution">
    <text evidence="20">The sequence shown here is derived from an EMBL/GenBank/DDBJ whole genome shotgun (WGS) entry which is preliminary data.</text>
</comment>
<dbReference type="InterPro" id="IPR001054">
    <property type="entry name" value="A/G_cyclase"/>
</dbReference>
<dbReference type="PANTHER" id="PTHR45627">
    <property type="entry name" value="ADENYLATE CYCLASE TYPE 1"/>
    <property type="match status" value="1"/>
</dbReference>
<evidence type="ECO:0000256" key="10">
    <source>
        <dbReference type="ARBA" id="ARBA00022842"/>
    </source>
</evidence>
<dbReference type="FunFam" id="3.30.70.1230:FF:000002">
    <property type="entry name" value="Adenylate cyclase"/>
    <property type="match status" value="1"/>
</dbReference>
<feature type="compositionally biased region" description="Polar residues" evidence="17">
    <location>
        <begin position="1970"/>
        <end position="1993"/>
    </location>
</feature>
<dbReference type="GO" id="GO:0005886">
    <property type="term" value="C:plasma membrane"/>
    <property type="evidence" value="ECO:0007669"/>
    <property type="project" value="InterPro"/>
</dbReference>
<comment type="catalytic activity">
    <reaction evidence="1">
        <text>ATP = 3',5'-cyclic AMP + diphosphate</text>
        <dbReference type="Rhea" id="RHEA:15389"/>
        <dbReference type="ChEBI" id="CHEBI:30616"/>
        <dbReference type="ChEBI" id="CHEBI:33019"/>
        <dbReference type="ChEBI" id="CHEBI:58165"/>
        <dbReference type="EC" id="4.6.1.1"/>
    </reaction>
</comment>
<name>A0AAD5PV16_9CRUS</name>
<evidence type="ECO:0000256" key="14">
    <source>
        <dbReference type="ARBA" id="ARBA00023180"/>
    </source>
</evidence>
<feature type="compositionally biased region" description="Low complexity" evidence="17">
    <location>
        <begin position="1279"/>
        <end position="1294"/>
    </location>
</feature>
<feature type="compositionally biased region" description="Polar residues" evidence="17">
    <location>
        <begin position="1338"/>
        <end position="1351"/>
    </location>
</feature>
<dbReference type="InterPro" id="IPR032628">
    <property type="entry name" value="AC_N"/>
</dbReference>
<feature type="transmembrane region" description="Helical" evidence="18">
    <location>
        <begin position="751"/>
        <end position="772"/>
    </location>
</feature>
<keyword evidence="9" id="KW-0067">ATP-binding</keyword>
<dbReference type="PANTHER" id="PTHR45627:SF26">
    <property type="entry name" value="ADENYLATE CYCLASE TYPE 1"/>
    <property type="match status" value="1"/>
</dbReference>
<dbReference type="GO" id="GO:0005524">
    <property type="term" value="F:ATP binding"/>
    <property type="evidence" value="ECO:0007669"/>
    <property type="project" value="UniProtKB-KW"/>
</dbReference>
<evidence type="ECO:0000256" key="11">
    <source>
        <dbReference type="ARBA" id="ARBA00022989"/>
    </source>
</evidence>
<feature type="transmembrane region" description="Helical" evidence="18">
    <location>
        <begin position="46"/>
        <end position="67"/>
    </location>
</feature>
<dbReference type="Pfam" id="PF06327">
    <property type="entry name" value="Adcy_cons_dom"/>
    <property type="match status" value="1"/>
</dbReference>
<evidence type="ECO:0000256" key="7">
    <source>
        <dbReference type="ARBA" id="ARBA00022737"/>
    </source>
</evidence>
<feature type="region of interest" description="Disordered" evidence="17">
    <location>
        <begin position="1969"/>
        <end position="1993"/>
    </location>
</feature>
<dbReference type="InterPro" id="IPR018297">
    <property type="entry name" value="A/G_cyclase_CS"/>
</dbReference>
<comment type="subcellular location">
    <subcellularLocation>
        <location evidence="3">Membrane</location>
        <topology evidence="3">Multi-pass membrane protein</topology>
    </subcellularLocation>
</comment>
<evidence type="ECO:0000256" key="12">
    <source>
        <dbReference type="ARBA" id="ARBA00022998"/>
    </source>
</evidence>
<evidence type="ECO:0000256" key="1">
    <source>
        <dbReference type="ARBA" id="ARBA00001593"/>
    </source>
</evidence>
<dbReference type="SMART" id="SM00044">
    <property type="entry name" value="CYCc"/>
    <property type="match status" value="2"/>
</dbReference>
<evidence type="ECO:0000256" key="3">
    <source>
        <dbReference type="ARBA" id="ARBA00004141"/>
    </source>
</evidence>
<dbReference type="SUPFAM" id="SSF55073">
    <property type="entry name" value="Nucleotide cyclase"/>
    <property type="match status" value="2"/>
</dbReference>
<gene>
    <name evidence="20" type="ORF">GHT06_016273</name>
</gene>
<feature type="transmembrane region" description="Helical" evidence="18">
    <location>
        <begin position="836"/>
        <end position="856"/>
    </location>
</feature>
<keyword evidence="13 18" id="KW-0472">Membrane</keyword>